<feature type="chain" id="PRO_5020943333" evidence="1">
    <location>
        <begin position="27"/>
        <end position="444"/>
    </location>
</feature>
<dbReference type="Gene3D" id="2.120.10.30">
    <property type="entry name" value="TolB, C-terminal domain"/>
    <property type="match status" value="1"/>
</dbReference>
<evidence type="ECO:0000259" key="3">
    <source>
        <dbReference type="Pfam" id="PF16472"/>
    </source>
</evidence>
<proteinExistence type="predicted"/>
<evidence type="ECO:0000313" key="4">
    <source>
        <dbReference type="EMBL" id="TCZ78418.1"/>
    </source>
</evidence>
<dbReference type="SUPFAM" id="SSF69304">
    <property type="entry name" value="Tricorn protease N-terminal domain"/>
    <property type="match status" value="1"/>
</dbReference>
<dbReference type="PANTHER" id="PTHR32256:SF17">
    <property type="entry name" value="EGF-LIKE DOMAIN-CONTAINING PROTEIN"/>
    <property type="match status" value="1"/>
</dbReference>
<name>A0A4R4EJJ1_9BACL</name>
<reference evidence="4 5" key="1">
    <citation type="submission" date="2019-03" db="EMBL/GenBank/DDBJ databases">
        <authorList>
            <person name="Kim M.K.M."/>
        </authorList>
    </citation>
    <scope>NUCLEOTIDE SEQUENCE [LARGE SCALE GENOMIC DNA]</scope>
    <source>
        <strain evidence="4 5">18JY21-1</strain>
    </source>
</reference>
<sequence>MKKLVLFLCFLVVFAQVGLSAPSVQAATNKTVVTAGNWENPGLFWTDTVNYKTTQVLKDTILGKPYEIDGWIYYLKATDNPGSFGSLSLGQIYRMKSDGSGATKLSDDSVSSFAIADGLIYYAKIVNQSGDSIIKMNLDGSSKQVVSNTSTLTLNVIDGWIYYSDKESGRIYKMKIDGSGAEPYSSFPVDYSDNYFIDAYGDYLFYTEFDYNAQTSFAVISKKGSKDNHRFELDSYGTVAKIDDSALYFDMEDYDSNQRNIYKISLDGKSRTPFSKQPIEGDFVSLEQDGFLYRTADNNHYKILLDGTLKKNLKAGAETSTTTSSSQEIMVTIDGKTLAFPDQAPVEQNGSVLVPMRAIFEALNVKIDWDSAKKIVTGSADNLTITLQIGSTTATINDKQVTLNTAPIELNDRTLVPARFVAEALGAKVDWDSNTKTVIITTTK</sequence>
<dbReference type="OrthoDB" id="2613833at2"/>
<keyword evidence="1" id="KW-0732">Signal</keyword>
<dbReference type="InterPro" id="IPR032485">
    <property type="entry name" value="LRP1-like_beta_prop"/>
</dbReference>
<evidence type="ECO:0000259" key="2">
    <source>
        <dbReference type="Pfam" id="PF07833"/>
    </source>
</evidence>
<feature type="domain" description="Prolow-density lipoprotein receptor-related protein 1-like beta-propeller" evidence="3">
    <location>
        <begin position="68"/>
        <end position="279"/>
    </location>
</feature>
<protein>
    <submittedName>
        <fullName evidence="4">DUF5050 domain-containing protein</fullName>
    </submittedName>
</protein>
<feature type="domain" description="Copper amine oxidase-like N-terminal" evidence="2">
    <location>
        <begin position="333"/>
        <end position="440"/>
    </location>
</feature>
<dbReference type="Gene3D" id="3.30.457.10">
    <property type="entry name" value="Copper amine oxidase-like, N-terminal domain"/>
    <property type="match status" value="1"/>
</dbReference>
<dbReference type="Proteomes" id="UP000295418">
    <property type="component" value="Unassembled WGS sequence"/>
</dbReference>
<dbReference type="SUPFAM" id="SSF55383">
    <property type="entry name" value="Copper amine oxidase, domain N"/>
    <property type="match status" value="1"/>
</dbReference>
<evidence type="ECO:0000313" key="5">
    <source>
        <dbReference type="Proteomes" id="UP000295418"/>
    </source>
</evidence>
<feature type="signal peptide" evidence="1">
    <location>
        <begin position="1"/>
        <end position="26"/>
    </location>
</feature>
<keyword evidence="5" id="KW-1185">Reference proteome</keyword>
<dbReference type="InterPro" id="IPR012854">
    <property type="entry name" value="Cu_amine_oxidase-like_N"/>
</dbReference>
<dbReference type="Pfam" id="PF07833">
    <property type="entry name" value="Cu_amine_oxidN1"/>
    <property type="match status" value="1"/>
</dbReference>
<organism evidence="4 5">
    <name type="scientific">Paenibacillus albiflavus</name>
    <dbReference type="NCBI Taxonomy" id="2545760"/>
    <lineage>
        <taxon>Bacteria</taxon>
        <taxon>Bacillati</taxon>
        <taxon>Bacillota</taxon>
        <taxon>Bacilli</taxon>
        <taxon>Bacillales</taxon>
        <taxon>Paenibacillaceae</taxon>
        <taxon>Paenibacillus</taxon>
    </lineage>
</organism>
<dbReference type="PANTHER" id="PTHR32256">
    <property type="match status" value="1"/>
</dbReference>
<evidence type="ECO:0000256" key="1">
    <source>
        <dbReference type="SAM" id="SignalP"/>
    </source>
</evidence>
<dbReference type="EMBL" id="SKFG01000005">
    <property type="protein sequence ID" value="TCZ78418.1"/>
    <property type="molecule type" value="Genomic_DNA"/>
</dbReference>
<accession>A0A4R4EJJ1</accession>
<dbReference type="InterPro" id="IPR011042">
    <property type="entry name" value="6-blade_b-propeller_TolB-like"/>
</dbReference>
<dbReference type="RefSeq" id="WP_132417455.1">
    <property type="nucleotide sequence ID" value="NZ_SKFG01000005.1"/>
</dbReference>
<gene>
    <name evidence="4" type="ORF">E0485_07915</name>
</gene>
<dbReference type="AlphaFoldDB" id="A0A4R4EJJ1"/>
<dbReference type="Pfam" id="PF16472">
    <property type="entry name" value="DUF5050"/>
    <property type="match status" value="1"/>
</dbReference>
<dbReference type="InterPro" id="IPR036582">
    <property type="entry name" value="Mao_N_sf"/>
</dbReference>
<comment type="caution">
    <text evidence="4">The sequence shown here is derived from an EMBL/GenBank/DDBJ whole genome shotgun (WGS) entry which is preliminary data.</text>
</comment>
<dbReference type="InterPro" id="IPR053369">
    <property type="entry name" value="SrfA-induced_signal"/>
</dbReference>